<evidence type="ECO:0000313" key="1">
    <source>
        <dbReference type="EMBL" id="KIJ42089.1"/>
    </source>
</evidence>
<dbReference type="HOGENOM" id="CLU_2623595_0_0_1"/>
<accession>A0A0C9V5B6</accession>
<dbReference type="AlphaFoldDB" id="A0A0C9V5B6"/>
<sequence length="78" mass="8394">MSGSYNAQSVPESPSMGHTTLLLHTSFPIAPSHATTITHLHLRSIPSRAADTVLLAVGCPAPIIYTFKPAIVYVYQVF</sequence>
<dbReference type="Proteomes" id="UP000054279">
    <property type="component" value="Unassembled WGS sequence"/>
</dbReference>
<name>A0A0C9V5B6_SPHS4</name>
<keyword evidence="2" id="KW-1185">Reference proteome</keyword>
<protein>
    <submittedName>
        <fullName evidence="1">Uncharacterized protein</fullName>
    </submittedName>
</protein>
<gene>
    <name evidence="1" type="ORF">M422DRAFT_31479</name>
</gene>
<evidence type="ECO:0000313" key="2">
    <source>
        <dbReference type="Proteomes" id="UP000054279"/>
    </source>
</evidence>
<dbReference type="EMBL" id="KN837132">
    <property type="protein sequence ID" value="KIJ42089.1"/>
    <property type="molecule type" value="Genomic_DNA"/>
</dbReference>
<proteinExistence type="predicted"/>
<organism evidence="1 2">
    <name type="scientific">Sphaerobolus stellatus (strain SS14)</name>
    <dbReference type="NCBI Taxonomy" id="990650"/>
    <lineage>
        <taxon>Eukaryota</taxon>
        <taxon>Fungi</taxon>
        <taxon>Dikarya</taxon>
        <taxon>Basidiomycota</taxon>
        <taxon>Agaricomycotina</taxon>
        <taxon>Agaricomycetes</taxon>
        <taxon>Phallomycetidae</taxon>
        <taxon>Geastrales</taxon>
        <taxon>Sphaerobolaceae</taxon>
        <taxon>Sphaerobolus</taxon>
    </lineage>
</organism>
<reference evidence="1 2" key="1">
    <citation type="submission" date="2014-06" db="EMBL/GenBank/DDBJ databases">
        <title>Evolutionary Origins and Diversification of the Mycorrhizal Mutualists.</title>
        <authorList>
            <consortium name="DOE Joint Genome Institute"/>
            <consortium name="Mycorrhizal Genomics Consortium"/>
            <person name="Kohler A."/>
            <person name="Kuo A."/>
            <person name="Nagy L.G."/>
            <person name="Floudas D."/>
            <person name="Copeland A."/>
            <person name="Barry K.W."/>
            <person name="Cichocki N."/>
            <person name="Veneault-Fourrey C."/>
            <person name="LaButti K."/>
            <person name="Lindquist E.A."/>
            <person name="Lipzen A."/>
            <person name="Lundell T."/>
            <person name="Morin E."/>
            <person name="Murat C."/>
            <person name="Riley R."/>
            <person name="Ohm R."/>
            <person name="Sun H."/>
            <person name="Tunlid A."/>
            <person name="Henrissat B."/>
            <person name="Grigoriev I.V."/>
            <person name="Hibbett D.S."/>
            <person name="Martin F."/>
        </authorList>
    </citation>
    <scope>NUCLEOTIDE SEQUENCE [LARGE SCALE GENOMIC DNA]</scope>
    <source>
        <strain evidence="1 2">SS14</strain>
    </source>
</reference>